<keyword evidence="8" id="KW-0968">Cytoplasmic vesicle</keyword>
<reference evidence="12 13" key="2">
    <citation type="journal article" date="2021" name="J. Hered.">
        <title>Feather Gene Expression Elucidates the Developmental Basis of Plumage Iridescence in African Starlings.</title>
        <authorList>
            <person name="Rubenstein D.R."/>
            <person name="Corvelo A."/>
            <person name="MacManes M.D."/>
            <person name="Maia R."/>
            <person name="Narzisi G."/>
            <person name="Rousaki A."/>
            <person name="Vandenabeele P."/>
            <person name="Shawkey M.D."/>
            <person name="Solomon J."/>
        </authorList>
    </citation>
    <scope>NUCLEOTIDE SEQUENCE [LARGE SCALE GENOMIC DNA]</scope>
    <source>
        <strain evidence="12">SS15</strain>
    </source>
</reference>
<dbReference type="Pfam" id="PF15467">
    <property type="entry name" value="SGIII"/>
    <property type="match status" value="2"/>
</dbReference>
<dbReference type="PANTHER" id="PTHR17388:SF2">
    <property type="entry name" value="SECRETOGRANIN-3"/>
    <property type="match status" value="1"/>
</dbReference>
<feature type="compositionally biased region" description="Basic and acidic residues" evidence="10">
    <location>
        <begin position="368"/>
        <end position="399"/>
    </location>
</feature>
<feature type="compositionally biased region" description="Polar residues" evidence="10">
    <location>
        <begin position="208"/>
        <end position="219"/>
    </location>
</feature>
<evidence type="ECO:0000313" key="13">
    <source>
        <dbReference type="Proteomes" id="UP000618051"/>
    </source>
</evidence>
<evidence type="ECO:0000256" key="1">
    <source>
        <dbReference type="ARBA" id="ARBA00004268"/>
    </source>
</evidence>
<evidence type="ECO:0000256" key="4">
    <source>
        <dbReference type="ARBA" id="ARBA00022525"/>
    </source>
</evidence>
<evidence type="ECO:0000256" key="8">
    <source>
        <dbReference type="ARBA" id="ARBA00023329"/>
    </source>
</evidence>
<dbReference type="EMBL" id="JADDUC020000013">
    <property type="protein sequence ID" value="KAI1235112.1"/>
    <property type="molecule type" value="Genomic_DNA"/>
</dbReference>
<dbReference type="PANTHER" id="PTHR17388">
    <property type="entry name" value="SECRETOGRANIN III"/>
    <property type="match status" value="1"/>
</dbReference>
<dbReference type="GO" id="GO:0030667">
    <property type="term" value="C:secretory granule membrane"/>
    <property type="evidence" value="ECO:0007669"/>
    <property type="project" value="TreeGrafter"/>
</dbReference>
<comment type="subcellular location">
    <subcellularLocation>
        <location evidence="1">Cytoplasmic vesicle</location>
        <location evidence="1">Secretory vesicle membrane</location>
        <topology evidence="1">Peripheral membrane protein</topology>
    </subcellularLocation>
    <subcellularLocation>
        <location evidence="2">Secreted</location>
    </subcellularLocation>
</comment>
<proteinExistence type="predicted"/>
<evidence type="ECO:0000256" key="5">
    <source>
        <dbReference type="ARBA" id="ARBA00022685"/>
    </source>
</evidence>
<dbReference type="EMBL" id="JADDUC010000003">
    <property type="protein sequence ID" value="KAG0135694.1"/>
    <property type="molecule type" value="Genomic_DNA"/>
</dbReference>
<keyword evidence="5" id="KW-0165">Cleavage on pair of basic residues</keyword>
<evidence type="ECO:0000313" key="11">
    <source>
        <dbReference type="EMBL" id="KAG0135694.1"/>
    </source>
</evidence>
<keyword evidence="4" id="KW-0964">Secreted</keyword>
<evidence type="ECO:0000256" key="3">
    <source>
        <dbReference type="ARBA" id="ARBA00013655"/>
    </source>
</evidence>
<feature type="region of interest" description="Disordered" evidence="10">
    <location>
        <begin position="356"/>
        <end position="417"/>
    </location>
</feature>
<dbReference type="Proteomes" id="UP000618051">
    <property type="component" value="Unassembled WGS sequence"/>
</dbReference>
<reference evidence="12" key="3">
    <citation type="submission" date="2022-01" db="EMBL/GenBank/DDBJ databases">
        <authorList>
            <person name="Rubenstein D.R."/>
        </authorList>
    </citation>
    <scope>NUCLEOTIDE SEQUENCE</scope>
    <source>
        <strain evidence="12">SS15</strain>
        <tissue evidence="12">Liver</tissue>
    </source>
</reference>
<accession>A0A835P2E0</accession>
<evidence type="ECO:0000256" key="10">
    <source>
        <dbReference type="SAM" id="MobiDB-lite"/>
    </source>
</evidence>
<keyword evidence="7" id="KW-0472">Membrane</keyword>
<feature type="region of interest" description="Disordered" evidence="10">
    <location>
        <begin position="180"/>
        <end position="224"/>
    </location>
</feature>
<evidence type="ECO:0000256" key="2">
    <source>
        <dbReference type="ARBA" id="ARBA00004613"/>
    </source>
</evidence>
<organism evidence="11">
    <name type="scientific">Lamprotornis superbus</name>
    <dbReference type="NCBI Taxonomy" id="245042"/>
    <lineage>
        <taxon>Eukaryota</taxon>
        <taxon>Metazoa</taxon>
        <taxon>Chordata</taxon>
        <taxon>Craniata</taxon>
        <taxon>Vertebrata</taxon>
        <taxon>Euteleostomi</taxon>
        <taxon>Archelosauria</taxon>
        <taxon>Archosauria</taxon>
        <taxon>Dinosauria</taxon>
        <taxon>Saurischia</taxon>
        <taxon>Theropoda</taxon>
        <taxon>Coelurosauria</taxon>
        <taxon>Aves</taxon>
        <taxon>Neognathae</taxon>
        <taxon>Neoaves</taxon>
        <taxon>Telluraves</taxon>
        <taxon>Australaves</taxon>
        <taxon>Passeriformes</taxon>
        <taxon>Sturnidae</taxon>
        <taxon>Lamprotornis</taxon>
    </lineage>
</organism>
<dbReference type="OrthoDB" id="9941750at2759"/>
<keyword evidence="6" id="KW-0732">Signal</keyword>
<keyword evidence="13" id="KW-1185">Reference proteome</keyword>
<evidence type="ECO:0000313" key="12">
    <source>
        <dbReference type="EMBL" id="KAI1235112.1"/>
    </source>
</evidence>
<dbReference type="InterPro" id="IPR026197">
    <property type="entry name" value="SCG3"/>
</dbReference>
<evidence type="ECO:0000256" key="7">
    <source>
        <dbReference type="ARBA" id="ARBA00023136"/>
    </source>
</evidence>
<comment type="caution">
    <text evidence="11">The sequence shown here is derived from an EMBL/GenBank/DDBJ whole genome shotgun (WGS) entry which is preliminary data.</text>
</comment>
<dbReference type="GO" id="GO:0005576">
    <property type="term" value="C:extracellular region"/>
    <property type="evidence" value="ECO:0007669"/>
    <property type="project" value="UniProtKB-SubCell"/>
</dbReference>
<reference evidence="11" key="1">
    <citation type="submission" date="2020-10" db="EMBL/GenBank/DDBJ databases">
        <title>Feather gene expression reveals the developmental basis of iridescence in African starlings.</title>
        <authorList>
            <person name="Rubenstein D.R."/>
        </authorList>
    </citation>
    <scope>NUCLEOTIDE SEQUENCE</scope>
    <source>
        <strain evidence="11">SS15</strain>
        <tissue evidence="11">Liver</tissue>
    </source>
</reference>
<evidence type="ECO:0000256" key="6">
    <source>
        <dbReference type="ARBA" id="ARBA00022729"/>
    </source>
</evidence>
<protein>
    <recommendedName>
        <fullName evidence="3">Secretogranin-3</fullName>
    </recommendedName>
    <alternativeName>
        <fullName evidence="9">Secretogranin III</fullName>
    </alternativeName>
</protein>
<gene>
    <name evidence="12" type="ORF">IHE44_0002744</name>
    <name evidence="11" type="ORF">IHE44_005241</name>
</gene>
<evidence type="ECO:0000256" key="9">
    <source>
        <dbReference type="ARBA" id="ARBA00033446"/>
    </source>
</evidence>
<dbReference type="GO" id="GO:0033366">
    <property type="term" value="P:protein localization to secretory granule"/>
    <property type="evidence" value="ECO:0007669"/>
    <property type="project" value="TreeGrafter"/>
</dbReference>
<feature type="compositionally biased region" description="Polar residues" evidence="10">
    <location>
        <begin position="400"/>
        <end position="411"/>
    </location>
</feature>
<name>A0A835P2E0_9PASS</name>
<dbReference type="GO" id="GO:0030658">
    <property type="term" value="C:transport vesicle membrane"/>
    <property type="evidence" value="ECO:0007669"/>
    <property type="project" value="UniProtKB-SubCell"/>
</dbReference>
<dbReference type="AlphaFoldDB" id="A0A835P2E0"/>
<feature type="compositionally biased region" description="Basic and acidic residues" evidence="10">
    <location>
        <begin position="197"/>
        <end position="207"/>
    </location>
</feature>
<sequence length="531" mass="60478">MLYKAIHNRQLSVERPLEEQIAEAEADKNRKIAPTENKPEFRNYSFVDDLNLLKSVAERERNEKERESIRSSLYEQQLAIDDADSTKNRRLVDDYDSTKSGLDYKFQDDPDGLHQLDGTPLTAEDIVQKIAARIYEENDRGVFDKIVSKLLNLGLITESQAYTLEDEVAEVLQQLIANEAKDREKESEDFDYPASRADSDTKEKQQERMTPSKSDQDSFINGEVDDTLDNTWSSSNVLERRNELPSEDNFEDLQYFPNFYALLKSLNSGCIQLEERLLQLYVKLQAAIKSLFSSSPEWLALCQETETKEKETLITIMKTLIDFVKMMVKYGTITPEEGVSYLENLDTMIAEQTKKKLENPSTKARTKLTADKSSEEADSTKEEAAKMEKEYEVSKDSTKNEGQNAAGNSEESGGKSEAYLEAIRKNIEWLKRHNKQGNNEDYDLSKLRDFIDQQADAYVDKGILDKEEADVIKRIYGSLPGVPQGLCVTPTEVMEPLGREGVQGTGRGTAKQFPEAFYLYIKPRQSSLDLP</sequence>